<sequence>MKEVILVPNAEYVIKSLDDQSLISQRMIQMGVLPGSNIRIIRVGPMGKTVEVLVDQGESIALRTDELKALNCKIVALPLSAVKDSKQHYRIRNFLGGRGFLEKMRMRHLAISDIISISENDGFKLIKKDGQTVRIGRGEADKIIVEPAE</sequence>
<reference evidence="3 6" key="2">
    <citation type="submission" date="2016-11" db="EMBL/GenBank/DDBJ databases">
        <title>Genomic analysis of Caldithrix abyssi and proposal of a novel bacterial phylum Caldithrichaeota.</title>
        <authorList>
            <person name="Kublanov I."/>
            <person name="Sigalova O."/>
            <person name="Gavrilov S."/>
            <person name="Lebedinsky A."/>
            <person name="Ivanova N."/>
            <person name="Daum C."/>
            <person name="Reddy T."/>
            <person name="Klenk H.P."/>
            <person name="Goker M."/>
            <person name="Reva O."/>
            <person name="Miroshnichenko M."/>
            <person name="Kyprides N."/>
            <person name="Woyke T."/>
            <person name="Gelfand M."/>
        </authorList>
    </citation>
    <scope>NUCLEOTIDE SEQUENCE [LARGE SCALE GENOMIC DNA]</scope>
    <source>
        <strain evidence="3 6">LF13</strain>
    </source>
</reference>
<dbReference type="PANTHER" id="PTHR42954">
    <property type="entry name" value="FE(2+) TRANSPORT PROTEIN A"/>
    <property type="match status" value="1"/>
</dbReference>
<dbReference type="KEGG" id="caby:Cabys_1780"/>
<dbReference type="InterPro" id="IPR007167">
    <property type="entry name" value="Fe-transptr_FeoA-like"/>
</dbReference>
<evidence type="ECO:0000259" key="2">
    <source>
        <dbReference type="SMART" id="SM00899"/>
    </source>
</evidence>
<dbReference type="InterPro" id="IPR052713">
    <property type="entry name" value="FeoA"/>
</dbReference>
<dbReference type="SUPFAM" id="SSF50037">
    <property type="entry name" value="C-terminal domain of transcriptional repressors"/>
    <property type="match status" value="1"/>
</dbReference>
<dbReference type="PaxDb" id="880073-Calab_2919"/>
<dbReference type="PANTHER" id="PTHR42954:SF2">
    <property type="entry name" value="FE(2+) TRANSPORT PROTEIN A"/>
    <property type="match status" value="1"/>
</dbReference>
<protein>
    <submittedName>
        <fullName evidence="3">Fe2+ transport system protein FeoA</fullName>
    </submittedName>
    <submittedName>
        <fullName evidence="4">FeoA family protein</fullName>
    </submittedName>
</protein>
<dbReference type="Proteomes" id="UP000183868">
    <property type="component" value="Chromosome"/>
</dbReference>
<dbReference type="STRING" id="880073.Cabys_1780"/>
<dbReference type="HOGENOM" id="CLU_1746258_0_0_0"/>
<dbReference type="InterPro" id="IPR038157">
    <property type="entry name" value="FeoA_core_dom"/>
</dbReference>
<dbReference type="RefSeq" id="WP_006929884.1">
    <property type="nucleotide sequence ID" value="NZ_CM001402.1"/>
</dbReference>
<dbReference type="OrthoDB" id="9811076at2"/>
<keyword evidence="5" id="KW-1185">Reference proteome</keyword>
<evidence type="ECO:0000313" key="4">
    <source>
        <dbReference type="EMBL" id="EHO42526.1"/>
    </source>
</evidence>
<proteinExistence type="predicted"/>
<name>H1XS33_CALAY</name>
<gene>
    <name evidence="3" type="ORF">Cabys_1780</name>
    <name evidence="4" type="ORF">Calab_2919</name>
</gene>
<evidence type="ECO:0000313" key="6">
    <source>
        <dbReference type="Proteomes" id="UP000183868"/>
    </source>
</evidence>
<dbReference type="EMBL" id="CM001402">
    <property type="protein sequence ID" value="EHO42526.1"/>
    <property type="molecule type" value="Genomic_DNA"/>
</dbReference>
<reference evidence="4 5" key="1">
    <citation type="submission" date="2011-09" db="EMBL/GenBank/DDBJ databases">
        <title>The permanent draft genome of Caldithrix abyssi DSM 13497.</title>
        <authorList>
            <consortium name="US DOE Joint Genome Institute (JGI-PGF)"/>
            <person name="Lucas S."/>
            <person name="Han J."/>
            <person name="Lapidus A."/>
            <person name="Bruce D."/>
            <person name="Goodwin L."/>
            <person name="Pitluck S."/>
            <person name="Peters L."/>
            <person name="Kyrpides N."/>
            <person name="Mavromatis K."/>
            <person name="Ivanova N."/>
            <person name="Mikhailova N."/>
            <person name="Chertkov O."/>
            <person name="Detter J.C."/>
            <person name="Tapia R."/>
            <person name="Han C."/>
            <person name="Land M."/>
            <person name="Hauser L."/>
            <person name="Markowitz V."/>
            <person name="Cheng J.-F."/>
            <person name="Hugenholtz P."/>
            <person name="Woyke T."/>
            <person name="Wu D."/>
            <person name="Spring S."/>
            <person name="Brambilla E."/>
            <person name="Klenk H.-P."/>
            <person name="Eisen J.A."/>
        </authorList>
    </citation>
    <scope>NUCLEOTIDE SEQUENCE [LARGE SCALE GENOMIC DNA]</scope>
    <source>
        <strain evidence="4 5">DSM 13497</strain>
    </source>
</reference>
<dbReference type="Gene3D" id="2.30.30.90">
    <property type="match status" value="2"/>
</dbReference>
<organism evidence="4 5">
    <name type="scientific">Caldithrix abyssi DSM 13497</name>
    <dbReference type="NCBI Taxonomy" id="880073"/>
    <lineage>
        <taxon>Bacteria</taxon>
        <taxon>Pseudomonadati</taxon>
        <taxon>Calditrichota</taxon>
        <taxon>Calditrichia</taxon>
        <taxon>Calditrichales</taxon>
        <taxon>Calditrichaceae</taxon>
        <taxon>Caldithrix</taxon>
    </lineage>
</organism>
<dbReference type="Proteomes" id="UP000004671">
    <property type="component" value="Chromosome"/>
</dbReference>
<feature type="domain" description="Ferrous iron transporter FeoA-like" evidence="2">
    <location>
        <begin position="1"/>
        <end position="74"/>
    </location>
</feature>
<accession>H1XS33</accession>
<dbReference type="EMBL" id="CP018099">
    <property type="protein sequence ID" value="APF18529.1"/>
    <property type="molecule type" value="Genomic_DNA"/>
</dbReference>
<dbReference type="AlphaFoldDB" id="H1XS33"/>
<evidence type="ECO:0000256" key="1">
    <source>
        <dbReference type="ARBA" id="ARBA00023004"/>
    </source>
</evidence>
<dbReference type="GO" id="GO:0046914">
    <property type="term" value="F:transition metal ion binding"/>
    <property type="evidence" value="ECO:0007669"/>
    <property type="project" value="InterPro"/>
</dbReference>
<feature type="domain" description="Ferrous iron transporter FeoA-like" evidence="2">
    <location>
        <begin position="77"/>
        <end position="147"/>
    </location>
</feature>
<dbReference type="SMART" id="SM00899">
    <property type="entry name" value="FeoA"/>
    <property type="match status" value="2"/>
</dbReference>
<dbReference type="InParanoid" id="H1XS33"/>
<dbReference type="Pfam" id="PF04023">
    <property type="entry name" value="FeoA"/>
    <property type="match status" value="1"/>
</dbReference>
<evidence type="ECO:0000313" key="5">
    <source>
        <dbReference type="Proteomes" id="UP000004671"/>
    </source>
</evidence>
<evidence type="ECO:0000313" key="3">
    <source>
        <dbReference type="EMBL" id="APF18529.1"/>
    </source>
</evidence>
<dbReference type="InterPro" id="IPR008988">
    <property type="entry name" value="Transcriptional_repressor_C"/>
</dbReference>
<keyword evidence="1" id="KW-0408">Iron</keyword>